<evidence type="ECO:0008006" key="3">
    <source>
        <dbReference type="Google" id="ProtNLM"/>
    </source>
</evidence>
<proteinExistence type="predicted"/>
<dbReference type="EMBL" id="FRAC01000008">
    <property type="protein sequence ID" value="SHK00612.1"/>
    <property type="molecule type" value="Genomic_DNA"/>
</dbReference>
<sequence>MSRNFEEAIKERLENGFKNWNGGYDGWLEWCNTLYEPDAHYNVYGQRWTLQEYKDAMGKLFTIFDMELGEFDNMIIKDDWCAIRYSVIITNKQTGEKIEQHTMEFVHFKDNPEPAGARVIEGWALSDKQISAH</sequence>
<reference evidence="1 2" key="1">
    <citation type="submission" date="2016-11" db="EMBL/GenBank/DDBJ databases">
        <authorList>
            <person name="Jaros S."/>
            <person name="Januszkiewicz K."/>
            <person name="Wedrychowicz H."/>
        </authorList>
    </citation>
    <scope>NUCLEOTIDE SEQUENCE [LARGE SCALE GENOMIC DNA]</scope>
    <source>
        <strain evidence="1 2">DSM 15929</strain>
    </source>
</reference>
<dbReference type="AlphaFoldDB" id="A0A1M6NY91"/>
<dbReference type="InterPro" id="IPR032710">
    <property type="entry name" value="NTF2-like_dom_sf"/>
</dbReference>
<dbReference type="SUPFAM" id="SSF54427">
    <property type="entry name" value="NTF2-like"/>
    <property type="match status" value="1"/>
</dbReference>
<dbReference type="OrthoDB" id="2028355at2"/>
<name>A0A1M6NY91_9FIRM</name>
<dbReference type="Proteomes" id="UP000184386">
    <property type="component" value="Unassembled WGS sequence"/>
</dbReference>
<dbReference type="Gene3D" id="3.10.450.50">
    <property type="match status" value="1"/>
</dbReference>
<evidence type="ECO:0000313" key="1">
    <source>
        <dbReference type="EMBL" id="SHK00612.1"/>
    </source>
</evidence>
<organism evidence="1 2">
    <name type="scientific">Anaerocolumna jejuensis DSM 15929</name>
    <dbReference type="NCBI Taxonomy" id="1121322"/>
    <lineage>
        <taxon>Bacteria</taxon>
        <taxon>Bacillati</taxon>
        <taxon>Bacillota</taxon>
        <taxon>Clostridia</taxon>
        <taxon>Lachnospirales</taxon>
        <taxon>Lachnospiraceae</taxon>
        <taxon>Anaerocolumna</taxon>
    </lineage>
</organism>
<evidence type="ECO:0000313" key="2">
    <source>
        <dbReference type="Proteomes" id="UP000184386"/>
    </source>
</evidence>
<accession>A0A1M6NY91</accession>
<keyword evidence="2" id="KW-1185">Reference proteome</keyword>
<protein>
    <recommendedName>
        <fullName evidence="3">SnoaL-like domain-containing protein</fullName>
    </recommendedName>
</protein>
<dbReference type="RefSeq" id="WP_073274405.1">
    <property type="nucleotide sequence ID" value="NZ_FRAC01000008.1"/>
</dbReference>
<gene>
    <name evidence="1" type="ORF">SAMN02745136_01509</name>
</gene>